<dbReference type="Proteomes" id="UP000236447">
    <property type="component" value="Chromosome"/>
</dbReference>
<comment type="cofactor">
    <cofactor evidence="1">
        <name>Mg(2+)</name>
        <dbReference type="ChEBI" id="CHEBI:18420"/>
    </cofactor>
</comment>
<dbReference type="PROSITE" id="PS00893">
    <property type="entry name" value="NUDIX_BOX"/>
    <property type="match status" value="1"/>
</dbReference>
<evidence type="ECO:0000256" key="2">
    <source>
        <dbReference type="ARBA" id="ARBA00022801"/>
    </source>
</evidence>
<dbReference type="InterPro" id="IPR020084">
    <property type="entry name" value="NUDIX_hydrolase_CS"/>
</dbReference>
<dbReference type="GO" id="GO:0016787">
    <property type="term" value="F:hydrolase activity"/>
    <property type="evidence" value="ECO:0007669"/>
    <property type="project" value="UniProtKB-KW"/>
</dbReference>
<dbReference type="PRINTS" id="PR00502">
    <property type="entry name" value="NUDIXFAMILY"/>
</dbReference>
<dbReference type="EMBL" id="CP010705">
    <property type="protein sequence ID" value="AUQ95821.1"/>
    <property type="molecule type" value="Genomic_DNA"/>
</dbReference>
<accession>A0A2I7JZN9</accession>
<dbReference type="PROSITE" id="PS51462">
    <property type="entry name" value="NUDIX"/>
    <property type="match status" value="1"/>
</dbReference>
<dbReference type="RefSeq" id="WP_102874902.1">
    <property type="nucleotide sequence ID" value="NZ_CP010599.1"/>
</dbReference>
<comment type="similarity">
    <text evidence="3">Belongs to the Nudix hydrolase family.</text>
</comment>
<dbReference type="SUPFAM" id="SSF55811">
    <property type="entry name" value="Nudix"/>
    <property type="match status" value="1"/>
</dbReference>
<dbReference type="PANTHER" id="PTHR43736:SF1">
    <property type="entry name" value="DIHYDRONEOPTERIN TRIPHOSPHATE DIPHOSPHATASE"/>
    <property type="match status" value="1"/>
</dbReference>
<dbReference type="InterPro" id="IPR000086">
    <property type="entry name" value="NUDIX_hydrolase_dom"/>
</dbReference>
<dbReference type="InterPro" id="IPR020476">
    <property type="entry name" value="Nudix_hydrolase"/>
</dbReference>
<evidence type="ECO:0000256" key="1">
    <source>
        <dbReference type="ARBA" id="ARBA00001946"/>
    </source>
</evidence>
<organism evidence="6 7">
    <name type="scientific">Phaeobacter inhibens</name>
    <dbReference type="NCBI Taxonomy" id="221822"/>
    <lineage>
        <taxon>Bacteria</taxon>
        <taxon>Pseudomonadati</taxon>
        <taxon>Pseudomonadota</taxon>
        <taxon>Alphaproteobacteria</taxon>
        <taxon>Rhodobacterales</taxon>
        <taxon>Roseobacteraceae</taxon>
        <taxon>Phaeobacter</taxon>
    </lineage>
</organism>
<name>A0A2I7JZN9_9RHOB</name>
<protein>
    <submittedName>
        <fullName evidence="6">NUDIX hydrolase</fullName>
    </submittedName>
</protein>
<dbReference type="AlphaFoldDB" id="A0A2I7JZN9"/>
<reference evidence="5 8" key="3">
    <citation type="journal article" date="2017" name="Int. J. Syst. Evol. Microbiol.">
        <title>Adaptation of Surface-Associated Bacteria to the Open Ocean: A Genomically Distinct Subpopulation of Phaeobacter gallaeciensis Colonizes Pacific Mesozooplankton.</title>
        <authorList>
            <person name="Freese H.M."/>
            <person name="Methner A."/>
            <person name="Overmann J."/>
        </authorList>
    </citation>
    <scope>NUCLEOTIDE SEQUENCE [LARGE SCALE GENOMIC DNA]</scope>
    <source>
        <strain evidence="5 8">P66</strain>
    </source>
</reference>
<reference evidence="7 8" key="2">
    <citation type="journal article" date="2017" name="Genome Biol. Evol.">
        <title>Trajectories and Drivers of Genome Evolution in Surface-Associated Marine Phaeobacter.</title>
        <authorList>
            <person name="Freese H.M."/>
            <person name="Sikorski J."/>
            <person name="Bunk B."/>
            <person name="Scheuner C."/>
            <person name="Meier-Kolthoff J.P."/>
            <person name="Sproer C."/>
            <person name="Gram L."/>
            <person name="Overmann J."/>
        </authorList>
    </citation>
    <scope>NUCLEOTIDE SEQUENCE [LARGE SCALE GENOMIC DNA]</scope>
    <source>
        <strain evidence="5 8">P66</strain>
        <strain evidence="6 7">P88</strain>
    </source>
</reference>
<evidence type="ECO:0000259" key="4">
    <source>
        <dbReference type="PROSITE" id="PS51462"/>
    </source>
</evidence>
<keyword evidence="2 3" id="KW-0378">Hydrolase</keyword>
<dbReference type="Proteomes" id="UP000236536">
    <property type="component" value="Chromosome"/>
</dbReference>
<keyword evidence="8" id="KW-1185">Reference proteome</keyword>
<dbReference type="InterPro" id="IPR015797">
    <property type="entry name" value="NUDIX_hydrolase-like_dom_sf"/>
</dbReference>
<evidence type="ECO:0000313" key="6">
    <source>
        <dbReference type="EMBL" id="AUQ97706.1"/>
    </source>
</evidence>
<evidence type="ECO:0000313" key="5">
    <source>
        <dbReference type="EMBL" id="AUQ95821.1"/>
    </source>
</evidence>
<dbReference type="Gene3D" id="3.90.79.10">
    <property type="entry name" value="Nucleoside Triphosphate Pyrophosphohydrolase"/>
    <property type="match status" value="1"/>
</dbReference>
<proteinExistence type="inferred from homology"/>
<evidence type="ECO:0000313" key="8">
    <source>
        <dbReference type="Proteomes" id="UP000236536"/>
    </source>
</evidence>
<evidence type="ECO:0000256" key="3">
    <source>
        <dbReference type="RuleBase" id="RU003476"/>
    </source>
</evidence>
<evidence type="ECO:0000313" key="7">
    <source>
        <dbReference type="Proteomes" id="UP000236447"/>
    </source>
</evidence>
<dbReference type="CDD" id="cd04673">
    <property type="entry name" value="NUDIX_ADPRase"/>
    <property type="match status" value="1"/>
</dbReference>
<dbReference type="EMBL" id="CP010725">
    <property type="protein sequence ID" value="AUQ97706.1"/>
    <property type="molecule type" value="Genomic_DNA"/>
</dbReference>
<reference evidence="6 7" key="1">
    <citation type="journal article" date="2017" name="Front. Microbiol.">
        <title>Phaeobacter piscinae sp. nov., a species of the Roseobacter group and potential aquaculture probiont.</title>
        <authorList>
            <person name="Sonnenschein E.C."/>
            <person name="Phippen C.B.W."/>
            <person name="Nielsen K.F."/>
            <person name="Mateiu R.V."/>
            <person name="Melchiorsen J."/>
            <person name="Gram L."/>
            <person name="Overmann J."/>
            <person name="Freese H.M."/>
        </authorList>
    </citation>
    <scope>NUCLEOTIDE SEQUENCE [LARGE SCALE GENOMIC DNA]</scope>
    <source>
        <strain evidence="6 7">P88</strain>
    </source>
</reference>
<sequence length="169" mass="18010">MPNEAAAPDSSGGPNQPLRPILGALAVVCQSSQSGDQVVLVQRKSPPNAGWWGFPGGHVELGETAMQAAARELFEETGVIATPREVLTHVDVMLRDEAGEVQRQYLLVAVLCDYVSGQPAPDDDALQAQWVPVADLTSRFGATPDRMLIDQVAEVAALAQKRQRRATGA</sequence>
<dbReference type="Pfam" id="PF00293">
    <property type="entry name" value="NUDIX"/>
    <property type="match status" value="1"/>
</dbReference>
<feature type="domain" description="Nudix hydrolase" evidence="4">
    <location>
        <begin position="17"/>
        <end position="153"/>
    </location>
</feature>
<gene>
    <name evidence="5" type="ORF">PhaeoP66_03069</name>
    <name evidence="6" type="ORF">PhaeoP88_00302</name>
</gene>
<dbReference type="PANTHER" id="PTHR43736">
    <property type="entry name" value="ADP-RIBOSE PYROPHOSPHATASE"/>
    <property type="match status" value="1"/>
</dbReference>